<evidence type="ECO:0000313" key="2">
    <source>
        <dbReference type="EMBL" id="CAD6941805.1"/>
    </source>
</evidence>
<comment type="caution">
    <text evidence="2">The sequence shown here is derived from an EMBL/GenBank/DDBJ whole genome shotgun (WGS) entry which is preliminary data.</text>
</comment>
<protein>
    <submittedName>
        <fullName evidence="2">Uncharacterized protein</fullName>
    </submittedName>
</protein>
<feature type="non-terminal residue" evidence="2">
    <location>
        <position position="1"/>
    </location>
</feature>
<accession>A0ABN7IZV5</accession>
<proteinExistence type="predicted"/>
<name>A0ABN7IZV5_9BASI</name>
<feature type="region of interest" description="Disordered" evidence="1">
    <location>
        <begin position="1"/>
        <end position="25"/>
    </location>
</feature>
<keyword evidence="3" id="KW-1185">Reference proteome</keyword>
<dbReference type="InterPro" id="IPR021109">
    <property type="entry name" value="Peptidase_aspartic_dom_sf"/>
</dbReference>
<dbReference type="EMBL" id="CAJHJG010004520">
    <property type="protein sequence ID" value="CAD6941805.1"/>
    <property type="molecule type" value="Genomic_DNA"/>
</dbReference>
<sequence>LDEDEDSEGLNSNNMTDEDDETPLMCNGVAHKAPAAKPIVTRESNVSNAKAPFGDASKVSKHRPPLVHPIVAKIKINGYEAKALFDSGSTADLISASFVDTHKLPSFKLDEPSPL</sequence>
<evidence type="ECO:0000313" key="3">
    <source>
        <dbReference type="Proteomes" id="UP000836402"/>
    </source>
</evidence>
<dbReference type="Proteomes" id="UP000836402">
    <property type="component" value="Unassembled WGS sequence"/>
</dbReference>
<dbReference type="Gene3D" id="2.40.70.10">
    <property type="entry name" value="Acid Proteases"/>
    <property type="match status" value="1"/>
</dbReference>
<dbReference type="Pfam" id="PF08284">
    <property type="entry name" value="RVP_2"/>
    <property type="match status" value="1"/>
</dbReference>
<feature type="non-terminal residue" evidence="2">
    <location>
        <position position="115"/>
    </location>
</feature>
<gene>
    <name evidence="2" type="ORF">JKIAZH3_G8559</name>
</gene>
<reference evidence="2" key="1">
    <citation type="submission" date="2020-10" db="EMBL/GenBank/DDBJ databases">
        <authorList>
            <person name="Sedaghatjoo S."/>
        </authorList>
    </citation>
    <scope>NUCLEOTIDE SEQUENCE</scope>
    <source>
        <strain evidence="2">AZH3</strain>
    </source>
</reference>
<evidence type="ECO:0000256" key="1">
    <source>
        <dbReference type="SAM" id="MobiDB-lite"/>
    </source>
</evidence>
<organism evidence="2 3">
    <name type="scientific">Tilletia caries</name>
    <name type="common">wheat bunt fungus</name>
    <dbReference type="NCBI Taxonomy" id="13290"/>
    <lineage>
        <taxon>Eukaryota</taxon>
        <taxon>Fungi</taxon>
        <taxon>Dikarya</taxon>
        <taxon>Basidiomycota</taxon>
        <taxon>Ustilaginomycotina</taxon>
        <taxon>Exobasidiomycetes</taxon>
        <taxon>Tilletiales</taxon>
        <taxon>Tilletiaceae</taxon>
        <taxon>Tilletia</taxon>
    </lineage>
</organism>
<dbReference type="CDD" id="cd00303">
    <property type="entry name" value="retropepsin_like"/>
    <property type="match status" value="1"/>
</dbReference>